<dbReference type="RefSeq" id="WP_066883687.1">
    <property type="nucleotide sequence ID" value="NZ_LODL01000021.1"/>
</dbReference>
<organism evidence="2 3">
    <name type="scientific">Dechloromonas denitrificans</name>
    <dbReference type="NCBI Taxonomy" id="281362"/>
    <lineage>
        <taxon>Bacteria</taxon>
        <taxon>Pseudomonadati</taxon>
        <taxon>Pseudomonadota</taxon>
        <taxon>Betaproteobacteria</taxon>
        <taxon>Rhodocyclales</taxon>
        <taxon>Azonexaceae</taxon>
        <taxon>Dechloromonas</taxon>
    </lineage>
</organism>
<gene>
    <name evidence="2" type="ORF">AT959_12880</name>
</gene>
<proteinExistence type="predicted"/>
<evidence type="ECO:0000256" key="1">
    <source>
        <dbReference type="SAM" id="Phobius"/>
    </source>
</evidence>
<comment type="caution">
    <text evidence="2">The sequence shown here is derived from an EMBL/GenBank/DDBJ whole genome shotgun (WGS) entry which is preliminary data.</text>
</comment>
<keyword evidence="1" id="KW-1133">Transmembrane helix</keyword>
<dbReference type="STRING" id="281362.AT959_12880"/>
<reference evidence="2 3" key="1">
    <citation type="submission" date="2015-12" db="EMBL/GenBank/DDBJ databases">
        <title>Nitrous oxide reduction kinetics distinguish bacteria harboring typical versus atypical NosZ.</title>
        <authorList>
            <person name="Yoon S."/>
            <person name="Nissen S."/>
            <person name="Park D."/>
            <person name="Sanford R.A."/>
            <person name="Loeffler F.E."/>
        </authorList>
    </citation>
    <scope>NUCLEOTIDE SEQUENCE [LARGE SCALE GENOMIC DNA]</scope>
    <source>
        <strain evidence="2 3">ATCC BAA-841</strain>
    </source>
</reference>
<accession>A0A133XH39</accession>
<evidence type="ECO:0000313" key="3">
    <source>
        <dbReference type="Proteomes" id="UP000070186"/>
    </source>
</evidence>
<dbReference type="InterPro" id="IPR012902">
    <property type="entry name" value="N_methyl_site"/>
</dbReference>
<keyword evidence="1" id="KW-0812">Transmembrane</keyword>
<name>A0A133XH39_9RHOO</name>
<dbReference type="Gene3D" id="3.30.700.10">
    <property type="entry name" value="Glycoprotein, Type 4 Pilin"/>
    <property type="match status" value="1"/>
</dbReference>
<dbReference type="AlphaFoldDB" id="A0A133XH39"/>
<keyword evidence="1" id="KW-0472">Membrane</keyword>
<dbReference type="Proteomes" id="UP000070186">
    <property type="component" value="Unassembled WGS sequence"/>
</dbReference>
<dbReference type="PROSITE" id="PS00409">
    <property type="entry name" value="PROKAR_NTER_METHYL"/>
    <property type="match status" value="1"/>
</dbReference>
<protein>
    <recommendedName>
        <fullName evidence="4">N-terminal cleavage protein</fullName>
    </recommendedName>
</protein>
<dbReference type="Pfam" id="PF07963">
    <property type="entry name" value="N_methyl"/>
    <property type="match status" value="1"/>
</dbReference>
<sequence>MRSRGFTLIEMIIVITITGIIASIVAVFMRAPVQGYADAARRAHLTDTADTTLRRIARDVQSALPNSLRPNAACIANTTTLCGIELLPTLTGGRYRQDDACFSTGCTTLTSLGSVIAANDELSGRRIAIYNLHNNDGANCASLNPSAWCGQNVATIIASTDSSNNDQFNFASTTFAPGTGSPSRSFFIVGGPVAYVCSNVGTIGDNGTGELRRYENYVAASAPTLPPAGTSGQLIARNISGCNINYAPAISGTDGLLQIYLEITEAGETAGLYHEVHVDNAP</sequence>
<feature type="transmembrane region" description="Helical" evidence="1">
    <location>
        <begin position="7"/>
        <end position="29"/>
    </location>
</feature>
<dbReference type="NCBIfam" id="TIGR02532">
    <property type="entry name" value="IV_pilin_GFxxxE"/>
    <property type="match status" value="1"/>
</dbReference>
<dbReference type="SUPFAM" id="SSF54523">
    <property type="entry name" value="Pili subunits"/>
    <property type="match status" value="1"/>
</dbReference>
<keyword evidence="3" id="KW-1185">Reference proteome</keyword>
<evidence type="ECO:0000313" key="2">
    <source>
        <dbReference type="EMBL" id="KXB30248.1"/>
    </source>
</evidence>
<evidence type="ECO:0008006" key="4">
    <source>
        <dbReference type="Google" id="ProtNLM"/>
    </source>
</evidence>
<dbReference type="InterPro" id="IPR045584">
    <property type="entry name" value="Pilin-like"/>
</dbReference>
<dbReference type="EMBL" id="LODL01000021">
    <property type="protein sequence ID" value="KXB30248.1"/>
    <property type="molecule type" value="Genomic_DNA"/>
</dbReference>